<dbReference type="SUPFAM" id="SSF48452">
    <property type="entry name" value="TPR-like"/>
    <property type="match status" value="3"/>
</dbReference>
<comment type="caution">
    <text evidence="5">The sequence shown here is derived from an EMBL/GenBank/DDBJ whole genome shotgun (WGS) entry which is preliminary data.</text>
</comment>
<dbReference type="Proteomes" id="UP000664617">
    <property type="component" value="Unassembled WGS sequence"/>
</dbReference>
<dbReference type="EMBL" id="JAFMPK010000047">
    <property type="protein sequence ID" value="MBO0610594.1"/>
    <property type="molecule type" value="Genomic_DNA"/>
</dbReference>
<evidence type="ECO:0000259" key="4">
    <source>
        <dbReference type="Pfam" id="PF25199"/>
    </source>
</evidence>
<dbReference type="InterPro" id="IPR019734">
    <property type="entry name" value="TPR_rpt"/>
</dbReference>
<dbReference type="RefSeq" id="WP_207276516.1">
    <property type="nucleotide sequence ID" value="NZ_JAFMPK010000047.1"/>
</dbReference>
<feature type="domain" description="Novel STAND NTPase 5" evidence="4">
    <location>
        <begin position="52"/>
        <end position="150"/>
    </location>
</feature>
<keyword evidence="6" id="KW-1185">Reference proteome</keyword>
<accession>A0ABS3IC38</accession>
<organism evidence="5 6">
    <name type="scientific">Myceligenerans salitolerans</name>
    <dbReference type="NCBI Taxonomy" id="1230528"/>
    <lineage>
        <taxon>Bacteria</taxon>
        <taxon>Bacillati</taxon>
        <taxon>Actinomycetota</taxon>
        <taxon>Actinomycetes</taxon>
        <taxon>Micrococcales</taxon>
        <taxon>Promicromonosporaceae</taxon>
        <taxon>Myceligenerans</taxon>
    </lineage>
</organism>
<dbReference type="PANTHER" id="PTHR45641">
    <property type="entry name" value="TETRATRICOPEPTIDE REPEAT PROTEIN (AFU_ORTHOLOGUE AFUA_6G03870)"/>
    <property type="match status" value="1"/>
</dbReference>
<sequence>MLRGREGWNRRGSASSPPDGGPVRLLDPALRVVPFSGRDSEMADLTSWSGGSDRVRVRLLTGLGGSGKSRIAVELGVRLVRRRWRPVWLDPADEPRDVAVACRGPRVLVVVDDAASFPRLDEQLGALREAEAGRIRVLLLARTGREWWTRLRWASTLWSVPAGVPTSMAHIGPPAMSLDRMVRTAASAFASRLAVQAPELTVGDQPADADPPRFGDVHAAVLAVLADRENGGTGTVVDVGRGPAALLDQERDRWAETDAVVARALLCGGRRDLPDRLAELHVARTLTAAPGMTEVCTARITPDEACEVAMFAFRLDVDTPAVTGAGRLTAALLERVASQVSDRPEHLQRILRLFPARPAPAAQAVVLASRLVAMVTATAAGRDTPDQAEALGAWARALEEAGRSDEALDPAERAEAMWRRITRTDPLRYRVALWRAMRDLAVVSFGTGREKEHAQLVEETVSAWSSAPETESVWTEPELAWGMHALELTTAPGSVDAARWYHERAVSLLRGLVARDPVAHEEVLARVQANLLLLVNRGRPGEALEGLRESVSIRRRLTRDRPDAFERHLAYSLSNLSHALAGIGQAAEALAAGQEALALRRRVVRKAASADGNGVPRLRFELAWSLSGVGVLLSEQGRPHEALSLEEEALSIRRDLAREAPDRYREELATSCSNLGVTYSRLGRFGDALRLEQEAVEIRRELVRRSSSSRHRQHLARSLSNLGVRYSDMGRTEDAVEPTREAVSLMRQVARDDRWQHLPDLATALANLGATFTDLSRAHDAIGPLHEAVGALRDLSREHPEKHLPGLASALTALAVALGEQRRYVSAAASAREAVRIRDGLAAMDQRRFGDDLARSVRVLADMEAVLPKDGSRTGQFITARSERA</sequence>
<evidence type="ECO:0000256" key="2">
    <source>
        <dbReference type="ARBA" id="ARBA00022803"/>
    </source>
</evidence>
<evidence type="ECO:0000313" key="5">
    <source>
        <dbReference type="EMBL" id="MBO0610594.1"/>
    </source>
</evidence>
<dbReference type="SUPFAM" id="SSF52540">
    <property type="entry name" value="P-loop containing nucleoside triphosphate hydrolases"/>
    <property type="match status" value="1"/>
</dbReference>
<dbReference type="Pfam" id="PF13374">
    <property type="entry name" value="TPR_10"/>
    <property type="match status" value="4"/>
</dbReference>
<dbReference type="InterPro" id="IPR057574">
    <property type="entry name" value="nSTAND_NTPase5_dom"/>
</dbReference>
<reference evidence="6" key="2">
    <citation type="submission" date="2023-07" db="EMBL/GenBank/DDBJ databases">
        <title>Myceligenerans salitolerans sp. nov., a halotolerant actinomycete isolated from a salt lake in Xinjiang, China.</title>
        <authorList>
            <person name="Guan T."/>
        </authorList>
    </citation>
    <scope>NUCLEOTIDE SEQUENCE [LARGE SCALE GENOMIC DNA]</scope>
    <source>
        <strain evidence="6">XHU 5031</strain>
    </source>
</reference>
<name>A0ABS3IC38_9MICO</name>
<feature type="region of interest" description="Disordered" evidence="3">
    <location>
        <begin position="1"/>
        <end position="23"/>
    </location>
</feature>
<dbReference type="Pfam" id="PF25199">
    <property type="entry name" value="nSTAND_NTPase5"/>
    <property type="match status" value="1"/>
</dbReference>
<proteinExistence type="predicted"/>
<evidence type="ECO:0000256" key="1">
    <source>
        <dbReference type="ARBA" id="ARBA00022737"/>
    </source>
</evidence>
<dbReference type="InterPro" id="IPR011990">
    <property type="entry name" value="TPR-like_helical_dom_sf"/>
</dbReference>
<dbReference type="SMART" id="SM00028">
    <property type="entry name" value="TPR"/>
    <property type="match status" value="7"/>
</dbReference>
<dbReference type="InterPro" id="IPR027417">
    <property type="entry name" value="P-loop_NTPase"/>
</dbReference>
<evidence type="ECO:0000313" key="6">
    <source>
        <dbReference type="Proteomes" id="UP000664617"/>
    </source>
</evidence>
<gene>
    <name evidence="5" type="ORF">J0911_16300</name>
</gene>
<evidence type="ECO:0000256" key="3">
    <source>
        <dbReference type="SAM" id="MobiDB-lite"/>
    </source>
</evidence>
<keyword evidence="1" id="KW-0677">Repeat</keyword>
<protein>
    <submittedName>
        <fullName evidence="5">Tetratricopeptide repeat protein</fullName>
    </submittedName>
</protein>
<reference evidence="5 6" key="1">
    <citation type="submission" date="2021-03" db="EMBL/GenBank/DDBJ databases">
        <authorList>
            <person name="Xin L."/>
        </authorList>
    </citation>
    <scope>NUCLEOTIDE SEQUENCE [LARGE SCALE GENOMIC DNA]</scope>
    <source>
        <strain evidence="5 6">XHU 5031</strain>
    </source>
</reference>
<dbReference type="Gene3D" id="1.25.40.10">
    <property type="entry name" value="Tetratricopeptide repeat domain"/>
    <property type="match status" value="3"/>
</dbReference>
<dbReference type="PANTHER" id="PTHR45641:SF19">
    <property type="entry name" value="NEPHROCYSTIN-3"/>
    <property type="match status" value="1"/>
</dbReference>
<keyword evidence="2" id="KW-0802">TPR repeat</keyword>